<accession>A0A1Q1N6H6</accession>
<dbReference type="Pfam" id="PF13501">
    <property type="entry name" value="SoxY"/>
    <property type="match status" value="1"/>
</dbReference>
<dbReference type="InterPro" id="IPR032711">
    <property type="entry name" value="SoxY"/>
</dbReference>
<reference evidence="2" key="1">
    <citation type="journal article" date="2017" name="Res. Microbiol.">
        <title>Sulfur compound oxidation and carbon co-assimilation in the haloalkaliphilic sulfur oxidizers Thioalkalivibrio versutus and Thioalkalimicrobium aerophilum.</title>
        <authorList>
            <person name="Ang W.K."/>
            <person name="Mahbob M."/>
            <person name="Dhouib R."/>
            <person name="Kappler U."/>
        </authorList>
    </citation>
    <scope>NUCLEOTIDE SEQUENCE</scope>
    <source>
        <strain evidence="2">AL 2</strain>
    </source>
</reference>
<dbReference type="NCBIfam" id="TIGR04488">
    <property type="entry name" value="SoxY_true_GGCGG"/>
    <property type="match status" value="1"/>
</dbReference>
<dbReference type="InterPro" id="IPR016568">
    <property type="entry name" value="Sulphur_oxidation_SoxY"/>
</dbReference>
<gene>
    <name evidence="2" type="primary">soxY1</name>
</gene>
<evidence type="ECO:0000259" key="1">
    <source>
        <dbReference type="Pfam" id="PF13501"/>
    </source>
</evidence>
<dbReference type="EMBL" id="KY452008">
    <property type="protein sequence ID" value="AQM49909.1"/>
    <property type="molecule type" value="Genomic_DNA"/>
</dbReference>
<sequence length="157" mass="16069">MISTKRRVFLKGTLAAGTVGVAVGAGLLAPSKLLAAWPSSTFEAEGLDAAMEAALGSTDIPDSDDIDLSAPEIAENGAVVPVSIETSLDDVTEIALFAEENDFAATAHYILASGTKPKVSSRIRLGESSNVVAAVKSGDSWYKTVREVKVTVGGCGG</sequence>
<feature type="domain" description="Ig-like SoxY" evidence="1">
    <location>
        <begin position="52"/>
        <end position="155"/>
    </location>
</feature>
<dbReference type="PIRSF" id="PIRSF010312">
    <property type="entry name" value="Sulphur_oxidation_SoxY"/>
    <property type="match status" value="1"/>
</dbReference>
<evidence type="ECO:0000313" key="2">
    <source>
        <dbReference type="EMBL" id="AQM49909.1"/>
    </source>
</evidence>
<dbReference type="InterPro" id="IPR006311">
    <property type="entry name" value="TAT_signal"/>
</dbReference>
<protein>
    <submittedName>
        <fullName evidence="2">SoxY sulfur oxidation protein</fullName>
    </submittedName>
</protein>
<name>A0A1Q1N6H6_9GAMM</name>
<dbReference type="InterPro" id="IPR038162">
    <property type="entry name" value="SoxY_sf"/>
</dbReference>
<dbReference type="AlphaFoldDB" id="A0A1Q1N6H6"/>
<proteinExistence type="predicted"/>
<organism evidence="2">
    <name type="scientific">Thioalkalivibrio versutus AL 2</name>
    <dbReference type="NCBI Taxonomy" id="886877"/>
    <lineage>
        <taxon>Bacteria</taxon>
        <taxon>Pseudomonadati</taxon>
        <taxon>Pseudomonadota</taxon>
        <taxon>Gammaproteobacteria</taxon>
        <taxon>Chromatiales</taxon>
        <taxon>Ectothiorhodospiraceae</taxon>
        <taxon>Thioalkalivibrio</taxon>
    </lineage>
</organism>
<dbReference type="Gene3D" id="2.60.40.2470">
    <property type="entry name" value="SoxY domain"/>
    <property type="match status" value="1"/>
</dbReference>
<dbReference type="PROSITE" id="PS51318">
    <property type="entry name" value="TAT"/>
    <property type="match status" value="1"/>
</dbReference>